<reference evidence="1 2" key="1">
    <citation type="submission" date="2024-05" db="EMBL/GenBank/DDBJ databases">
        <title>Genome sequencing and assembly of Indian major carp, Cirrhinus mrigala (Hamilton, 1822).</title>
        <authorList>
            <person name="Mohindra V."/>
            <person name="Chowdhury L.M."/>
            <person name="Lal K."/>
            <person name="Jena J.K."/>
        </authorList>
    </citation>
    <scope>NUCLEOTIDE SEQUENCE [LARGE SCALE GENOMIC DNA]</scope>
    <source>
        <strain evidence="1">CM1030</strain>
        <tissue evidence="1">Blood</tissue>
    </source>
</reference>
<organism evidence="1 2">
    <name type="scientific">Cirrhinus mrigala</name>
    <name type="common">Mrigala</name>
    <dbReference type="NCBI Taxonomy" id="683832"/>
    <lineage>
        <taxon>Eukaryota</taxon>
        <taxon>Metazoa</taxon>
        <taxon>Chordata</taxon>
        <taxon>Craniata</taxon>
        <taxon>Vertebrata</taxon>
        <taxon>Euteleostomi</taxon>
        <taxon>Actinopterygii</taxon>
        <taxon>Neopterygii</taxon>
        <taxon>Teleostei</taxon>
        <taxon>Ostariophysi</taxon>
        <taxon>Cypriniformes</taxon>
        <taxon>Cyprinidae</taxon>
        <taxon>Labeoninae</taxon>
        <taxon>Labeonini</taxon>
        <taxon>Cirrhinus</taxon>
    </lineage>
</organism>
<keyword evidence="2" id="KW-1185">Reference proteome</keyword>
<evidence type="ECO:0000313" key="1">
    <source>
        <dbReference type="EMBL" id="KAL0157254.1"/>
    </source>
</evidence>
<comment type="caution">
    <text evidence="1">The sequence shown here is derived from an EMBL/GenBank/DDBJ whole genome shotgun (WGS) entry which is preliminary data.</text>
</comment>
<dbReference type="AlphaFoldDB" id="A0ABD0N6Z0"/>
<gene>
    <name evidence="1" type="ORF">M9458_048500</name>
</gene>
<accession>A0ABD0N6Z0</accession>
<dbReference type="EMBL" id="JAMKFB020000024">
    <property type="protein sequence ID" value="KAL0157254.1"/>
    <property type="molecule type" value="Genomic_DNA"/>
</dbReference>
<feature type="non-terminal residue" evidence="1">
    <location>
        <position position="1"/>
    </location>
</feature>
<proteinExistence type="predicted"/>
<evidence type="ECO:0000313" key="2">
    <source>
        <dbReference type="Proteomes" id="UP001529510"/>
    </source>
</evidence>
<sequence>YTVEPLKEAASIHELTATSVHESSPEILFDHESAPEASSDHESVPVPLEVAARLQNLLSGQRPEFLPSSLPCLFVTLDCSLGFRPWTTYPVYDRIAACLDPRQCFGSRFCLALGCYCFVVSDLACFDQDLHNKARIWIYPCSPSSPSNALVYGMGMPLFMKTNCP</sequence>
<dbReference type="Proteomes" id="UP001529510">
    <property type="component" value="Unassembled WGS sequence"/>
</dbReference>
<protein>
    <submittedName>
        <fullName evidence="1">Uncharacterized protein</fullName>
    </submittedName>
</protein>
<name>A0ABD0N6Z0_CIRMR</name>